<evidence type="ECO:0000256" key="2">
    <source>
        <dbReference type="ARBA" id="ARBA00022963"/>
    </source>
</evidence>
<dbReference type="RefSeq" id="WP_161861268.1">
    <property type="nucleotide sequence ID" value="NZ_CP046620.1"/>
</dbReference>
<organism evidence="6 7">
    <name type="scientific">Algicella marina</name>
    <dbReference type="NCBI Taxonomy" id="2683284"/>
    <lineage>
        <taxon>Bacteria</taxon>
        <taxon>Pseudomonadati</taxon>
        <taxon>Pseudomonadota</taxon>
        <taxon>Alphaproteobacteria</taxon>
        <taxon>Rhodobacterales</taxon>
        <taxon>Paracoccaceae</taxon>
        <taxon>Algicella</taxon>
    </lineage>
</organism>
<dbReference type="Pfam" id="PF01734">
    <property type="entry name" value="Patatin"/>
    <property type="match status" value="1"/>
</dbReference>
<comment type="caution">
    <text evidence="4">Lacks conserved residue(s) required for the propagation of feature annotation.</text>
</comment>
<accession>A0A6P1T087</accession>
<evidence type="ECO:0000259" key="5">
    <source>
        <dbReference type="PROSITE" id="PS51635"/>
    </source>
</evidence>
<dbReference type="GO" id="GO:0016042">
    <property type="term" value="P:lipid catabolic process"/>
    <property type="evidence" value="ECO:0007669"/>
    <property type="project" value="UniProtKB-UniRule"/>
</dbReference>
<reference evidence="6 7" key="1">
    <citation type="submission" date="2019-12" db="EMBL/GenBank/DDBJ databases">
        <title>Complete genome sequence of Algicella marina strain 9Alg 56(T) isolated from the red alga Tichocarpus crinitus.</title>
        <authorList>
            <person name="Kim S.-G."/>
            <person name="Nedashkovskaya O.I."/>
        </authorList>
    </citation>
    <scope>NUCLEOTIDE SEQUENCE [LARGE SCALE GENOMIC DNA]</scope>
    <source>
        <strain evidence="6 7">9Alg 56</strain>
    </source>
</reference>
<dbReference type="PANTHER" id="PTHR14226:SF78">
    <property type="entry name" value="SLR0060 PROTEIN"/>
    <property type="match status" value="1"/>
</dbReference>
<evidence type="ECO:0000313" key="7">
    <source>
        <dbReference type="Proteomes" id="UP000464495"/>
    </source>
</evidence>
<dbReference type="AlphaFoldDB" id="A0A6P1T087"/>
<feature type="short sequence motif" description="GXGXXG" evidence="4">
    <location>
        <begin position="11"/>
        <end position="16"/>
    </location>
</feature>
<dbReference type="PROSITE" id="PS51635">
    <property type="entry name" value="PNPLA"/>
    <property type="match status" value="1"/>
</dbReference>
<protein>
    <submittedName>
        <fullName evidence="6">Patatin-like phospholipase family protein</fullName>
    </submittedName>
</protein>
<dbReference type="InterPro" id="IPR016035">
    <property type="entry name" value="Acyl_Trfase/lysoPLipase"/>
</dbReference>
<evidence type="ECO:0000256" key="4">
    <source>
        <dbReference type="PROSITE-ProRule" id="PRU01161"/>
    </source>
</evidence>
<proteinExistence type="predicted"/>
<dbReference type="Gene3D" id="3.40.1090.10">
    <property type="entry name" value="Cytosolic phospholipase A2 catalytic domain"/>
    <property type="match status" value="2"/>
</dbReference>
<keyword evidence="1 4" id="KW-0378">Hydrolase</keyword>
<name>A0A6P1T087_9RHOB</name>
<dbReference type="PANTHER" id="PTHR14226">
    <property type="entry name" value="NEUROPATHY TARGET ESTERASE/SWISS CHEESE D.MELANOGASTER"/>
    <property type="match status" value="1"/>
</dbReference>
<keyword evidence="3 4" id="KW-0443">Lipid metabolism</keyword>
<evidence type="ECO:0000256" key="3">
    <source>
        <dbReference type="ARBA" id="ARBA00023098"/>
    </source>
</evidence>
<dbReference type="GO" id="GO:0016787">
    <property type="term" value="F:hydrolase activity"/>
    <property type="evidence" value="ECO:0007669"/>
    <property type="project" value="UniProtKB-UniRule"/>
</dbReference>
<dbReference type="EMBL" id="CP046620">
    <property type="protein sequence ID" value="QHQ34699.1"/>
    <property type="molecule type" value="Genomic_DNA"/>
</dbReference>
<evidence type="ECO:0000313" key="6">
    <source>
        <dbReference type="EMBL" id="QHQ34699.1"/>
    </source>
</evidence>
<keyword evidence="7" id="KW-1185">Reference proteome</keyword>
<feature type="domain" description="PNPLA" evidence="5">
    <location>
        <begin position="7"/>
        <end position="215"/>
    </location>
</feature>
<feature type="active site" description="Nucleophile" evidence="4">
    <location>
        <position position="41"/>
    </location>
</feature>
<sequence length="345" mass="38095">MTIKLNLALQGGGAHGAFTWGVLDRLLEEDDIEIEGITATSAGAMNAAAIKSGWVQGGNEGARAALDAFWQSLSSLGSLDVLHWFEAFTPSPAFFARTVERSPAFLAADAMTRMFSPYELNPLNIHPLRPLVEEFFDFDDVCSEHGPKLFISATNVRSGKIKVFSGKDIGVDPLLASACLPTLYQAVEIPDEKTGEIEAYWDGGYLGNPALFPLFYETETSDILIVHINPIHRDVVPHTAIEIMNRINEISFNSSLLRELRAIDFVKRLIEDGAVSRNTMKDVFIHSVMDDDLMNQLSATTKLTPNRQLLDILKVAGRSRMDEFMAELRANAGKRSSVDLRAMFS</sequence>
<dbReference type="InterPro" id="IPR002641">
    <property type="entry name" value="PNPLA_dom"/>
</dbReference>
<dbReference type="InterPro" id="IPR050301">
    <property type="entry name" value="NTE"/>
</dbReference>
<gene>
    <name evidence="6" type="ORF">GO499_05580</name>
</gene>
<keyword evidence="2 4" id="KW-0442">Lipid degradation</keyword>
<evidence type="ECO:0000256" key="1">
    <source>
        <dbReference type="ARBA" id="ARBA00022801"/>
    </source>
</evidence>
<dbReference type="Proteomes" id="UP000464495">
    <property type="component" value="Chromosome"/>
</dbReference>
<dbReference type="SUPFAM" id="SSF52151">
    <property type="entry name" value="FabD/lysophospholipase-like"/>
    <property type="match status" value="1"/>
</dbReference>
<dbReference type="KEGG" id="amaq:GO499_05580"/>
<feature type="active site" description="Proton acceptor" evidence="4">
    <location>
        <position position="202"/>
    </location>
</feature>
<feature type="short sequence motif" description="DGA/G" evidence="4">
    <location>
        <begin position="202"/>
        <end position="204"/>
    </location>
</feature>